<proteinExistence type="predicted"/>
<evidence type="ECO:0000313" key="2">
    <source>
        <dbReference type="Proteomes" id="UP000619293"/>
    </source>
</evidence>
<keyword evidence="2" id="KW-1185">Reference proteome</keyword>
<evidence type="ECO:0000313" key="1">
    <source>
        <dbReference type="EMBL" id="GIF94111.1"/>
    </source>
</evidence>
<gene>
    <name evidence="1" type="ORF">Cch02nite_75550</name>
</gene>
<dbReference type="AlphaFoldDB" id="A0A8J3K6K7"/>
<dbReference type="RefSeq" id="WP_191842975.1">
    <property type="nucleotide sequence ID" value="NZ_BAAALB010000037.1"/>
</dbReference>
<name>A0A8J3K6K7_9ACTN</name>
<reference evidence="1 2" key="1">
    <citation type="submission" date="2021-01" db="EMBL/GenBank/DDBJ databases">
        <title>Whole genome shotgun sequence of Catellatospora chokoriensis NBRC 107358.</title>
        <authorList>
            <person name="Komaki H."/>
            <person name="Tamura T."/>
        </authorList>
    </citation>
    <scope>NUCLEOTIDE SEQUENCE [LARGE SCALE GENOMIC DNA]</scope>
    <source>
        <strain evidence="1 2">NBRC 107358</strain>
    </source>
</reference>
<dbReference type="EMBL" id="BONG01000082">
    <property type="protein sequence ID" value="GIF94111.1"/>
    <property type="molecule type" value="Genomic_DNA"/>
</dbReference>
<sequence length="88" mass="9712">MVAWIVVAVVLLSLVFLGLVLRVLLWRLAGLQEAATELQLVAVRAQELVKVAEGLQAHGDSLRVRLELTQERIDLIKESTGSLKIKRG</sequence>
<protein>
    <submittedName>
        <fullName evidence="1">Uncharacterized protein</fullName>
    </submittedName>
</protein>
<organism evidence="1 2">
    <name type="scientific">Catellatospora chokoriensis</name>
    <dbReference type="NCBI Taxonomy" id="310353"/>
    <lineage>
        <taxon>Bacteria</taxon>
        <taxon>Bacillati</taxon>
        <taxon>Actinomycetota</taxon>
        <taxon>Actinomycetes</taxon>
        <taxon>Micromonosporales</taxon>
        <taxon>Micromonosporaceae</taxon>
        <taxon>Catellatospora</taxon>
    </lineage>
</organism>
<comment type="caution">
    <text evidence="1">The sequence shown here is derived from an EMBL/GenBank/DDBJ whole genome shotgun (WGS) entry which is preliminary data.</text>
</comment>
<dbReference type="Proteomes" id="UP000619293">
    <property type="component" value="Unassembled WGS sequence"/>
</dbReference>
<accession>A0A8J3K6K7</accession>